<proteinExistence type="predicted"/>
<dbReference type="InterPro" id="IPR012902">
    <property type="entry name" value="N_methyl_site"/>
</dbReference>
<keyword evidence="1" id="KW-0472">Membrane</keyword>
<evidence type="ECO:0000313" key="3">
    <source>
        <dbReference type="Proteomes" id="UP000036873"/>
    </source>
</evidence>
<dbReference type="RefSeq" id="WP_050738857.1">
    <property type="nucleotide sequence ID" value="NZ_LGYO01000007.1"/>
</dbReference>
<dbReference type="Pfam" id="PF07963">
    <property type="entry name" value="N_methyl"/>
    <property type="match status" value="1"/>
</dbReference>
<gene>
    <name evidence="2" type="ORF">AKG39_02910</name>
</gene>
<name>A0A0L6U3M0_9FIRM</name>
<dbReference type="NCBIfam" id="TIGR02532">
    <property type="entry name" value="IV_pilin_GFxxxE"/>
    <property type="match status" value="1"/>
</dbReference>
<organism evidence="2 3">
    <name type="scientific">Acetobacterium bakii</name>
    <dbReference type="NCBI Taxonomy" id="52689"/>
    <lineage>
        <taxon>Bacteria</taxon>
        <taxon>Bacillati</taxon>
        <taxon>Bacillota</taxon>
        <taxon>Clostridia</taxon>
        <taxon>Eubacteriales</taxon>
        <taxon>Eubacteriaceae</taxon>
        <taxon>Acetobacterium</taxon>
    </lineage>
</organism>
<evidence type="ECO:0000256" key="1">
    <source>
        <dbReference type="SAM" id="Phobius"/>
    </source>
</evidence>
<reference evidence="3" key="1">
    <citation type="submission" date="2015-07" db="EMBL/GenBank/DDBJ databases">
        <title>Draft genome sequence of Acetobacterium bakii DSM 8293, a potential psychrophilic chemical producer through syngas fermentation.</title>
        <authorList>
            <person name="Song Y."/>
            <person name="Hwang S."/>
            <person name="Cho B.-K."/>
        </authorList>
    </citation>
    <scope>NUCLEOTIDE SEQUENCE [LARGE SCALE GENOMIC DNA]</scope>
    <source>
        <strain evidence="3">DSM 8239</strain>
    </source>
</reference>
<dbReference type="Proteomes" id="UP000036873">
    <property type="component" value="Unassembled WGS sequence"/>
</dbReference>
<dbReference type="STRING" id="52689.AKG39_02910"/>
<keyword evidence="3" id="KW-1185">Reference proteome</keyword>
<accession>A0A0L6U3M0</accession>
<evidence type="ECO:0008006" key="4">
    <source>
        <dbReference type="Google" id="ProtNLM"/>
    </source>
</evidence>
<sequence length="169" mass="18689">MKKIINDQNGVTLVETVVATAIIAILLVTVLGALLYGQKMVVFSDVKNNGAAQAQDLIDEIMTMISKGTLPTNENTGAYNVGTVANFIDPKLITPEKLALIDTSKIDTSKQFVIKPNTVEKVIDENRLTSDPLRIKKYTIYNVWVRVYYNNSESYVELKAYTKKDGVGV</sequence>
<evidence type="ECO:0000313" key="2">
    <source>
        <dbReference type="EMBL" id="KNZ43116.1"/>
    </source>
</evidence>
<dbReference type="OrthoDB" id="1779808at2"/>
<keyword evidence="1" id="KW-1133">Transmembrane helix</keyword>
<dbReference type="EMBL" id="LGYO01000007">
    <property type="protein sequence ID" value="KNZ43116.1"/>
    <property type="molecule type" value="Genomic_DNA"/>
</dbReference>
<feature type="transmembrane region" description="Helical" evidence="1">
    <location>
        <begin position="12"/>
        <end position="36"/>
    </location>
</feature>
<protein>
    <recommendedName>
        <fullName evidence="4">Prepilin-type N-terminal cleavage/methylation domain-containing protein</fullName>
    </recommendedName>
</protein>
<comment type="caution">
    <text evidence="2">The sequence shown here is derived from an EMBL/GenBank/DDBJ whole genome shotgun (WGS) entry which is preliminary data.</text>
</comment>
<keyword evidence="1" id="KW-0812">Transmembrane</keyword>
<dbReference type="AlphaFoldDB" id="A0A0L6U3M0"/>